<dbReference type="Proteomes" id="UP001152749">
    <property type="component" value="Chromosome"/>
</dbReference>
<evidence type="ECO:0000313" key="2">
    <source>
        <dbReference type="Proteomes" id="UP001152749"/>
    </source>
</evidence>
<protein>
    <submittedName>
        <fullName evidence="1">Lipoprotein</fullName>
    </submittedName>
</protein>
<dbReference type="KEGG" id="fcs:TRV642_1396"/>
<dbReference type="RefSeq" id="WP_263362516.1">
    <property type="nucleotide sequence ID" value="NZ_OX336425.1"/>
</dbReference>
<dbReference type="AlphaFoldDB" id="A0A9W4TFS4"/>
<organism evidence="1 2">
    <name type="scientific">Flavobacterium collinsii</name>
    <dbReference type="NCBI Taxonomy" id="1114861"/>
    <lineage>
        <taxon>Bacteria</taxon>
        <taxon>Pseudomonadati</taxon>
        <taxon>Bacteroidota</taxon>
        <taxon>Flavobacteriia</taxon>
        <taxon>Flavobacteriales</taxon>
        <taxon>Flavobacteriaceae</taxon>
        <taxon>Flavobacterium</taxon>
    </lineage>
</organism>
<dbReference type="EMBL" id="OX336425">
    <property type="protein sequence ID" value="CAI2766375.1"/>
    <property type="molecule type" value="Genomic_DNA"/>
</dbReference>
<dbReference type="PROSITE" id="PS51257">
    <property type="entry name" value="PROKAR_LIPOPROTEIN"/>
    <property type="match status" value="1"/>
</dbReference>
<keyword evidence="1" id="KW-0449">Lipoprotein</keyword>
<sequence length="275" mass="31751">MKNITSFFLSLLFISCQQKNESIPKADIASAKSDTLDKIDIDTTLFCVYNLSKTTTAIVINLNDQNTGDGTEFDKVFNEISSKDSLYNVVEAPKSNRTRNFEYYDTLGSYKLIRNKTLEDQIKKIAEKSYYVYGTKGFSKITINKVVCGLDECRTNILAFPIENFDTTKNGKPIFCSKQLLKINYQKSYFDIQKKVRDYDEEKSKDYDYKDDIKTKVFANIGNAYFTYSDDFIWGRDPENSKCSFPARAIYIVEKNKPVKRFWIEGLDLFGIPCD</sequence>
<proteinExistence type="predicted"/>
<gene>
    <name evidence="1" type="ORF">TRV642_1396</name>
</gene>
<evidence type="ECO:0000313" key="1">
    <source>
        <dbReference type="EMBL" id="CAI2766375.1"/>
    </source>
</evidence>
<name>A0A9W4TFS4_9FLAO</name>
<accession>A0A9W4TFS4</accession>
<reference evidence="1" key="1">
    <citation type="submission" date="2022-09" db="EMBL/GenBank/DDBJ databases">
        <authorList>
            <person name="Duchaud E."/>
        </authorList>
    </citation>
    <scope>NUCLEOTIDE SEQUENCE</scope>
    <source>
        <strain evidence="1">TRV642</strain>
    </source>
</reference>